<feature type="non-terminal residue" evidence="1">
    <location>
        <position position="32"/>
    </location>
</feature>
<name>A0A0F8YI82_9ZZZZ</name>
<protein>
    <submittedName>
        <fullName evidence="1">Uncharacterized protein</fullName>
    </submittedName>
</protein>
<dbReference type="AlphaFoldDB" id="A0A0F8YI82"/>
<organism evidence="1">
    <name type="scientific">marine sediment metagenome</name>
    <dbReference type="NCBI Taxonomy" id="412755"/>
    <lineage>
        <taxon>unclassified sequences</taxon>
        <taxon>metagenomes</taxon>
        <taxon>ecological metagenomes</taxon>
    </lineage>
</organism>
<comment type="caution">
    <text evidence="1">The sequence shown here is derived from an EMBL/GenBank/DDBJ whole genome shotgun (WGS) entry which is preliminary data.</text>
</comment>
<gene>
    <name evidence="1" type="ORF">LCGC14_2816720</name>
</gene>
<evidence type="ECO:0000313" key="1">
    <source>
        <dbReference type="EMBL" id="KKK81117.1"/>
    </source>
</evidence>
<proteinExistence type="predicted"/>
<accession>A0A0F8YI82</accession>
<reference evidence="1" key="1">
    <citation type="journal article" date="2015" name="Nature">
        <title>Complex archaea that bridge the gap between prokaryotes and eukaryotes.</title>
        <authorList>
            <person name="Spang A."/>
            <person name="Saw J.H."/>
            <person name="Jorgensen S.L."/>
            <person name="Zaremba-Niedzwiedzka K."/>
            <person name="Martijn J."/>
            <person name="Lind A.E."/>
            <person name="van Eijk R."/>
            <person name="Schleper C."/>
            <person name="Guy L."/>
            <person name="Ettema T.J."/>
        </authorList>
    </citation>
    <scope>NUCLEOTIDE SEQUENCE</scope>
</reference>
<sequence length="32" mass="3447">MTIKIKRTVNPNITPEFGVILGQASLAWAGYG</sequence>
<dbReference type="EMBL" id="LAZR01053269">
    <property type="protein sequence ID" value="KKK81117.1"/>
    <property type="molecule type" value="Genomic_DNA"/>
</dbReference>